<accession>A0A376BYR5</accession>
<organism evidence="1 2">
    <name type="scientific">Bergeyella zoohelcum</name>
    <dbReference type="NCBI Taxonomy" id="1015"/>
    <lineage>
        <taxon>Bacteria</taxon>
        <taxon>Pseudomonadati</taxon>
        <taxon>Bacteroidota</taxon>
        <taxon>Flavobacteriia</taxon>
        <taxon>Flavobacteriales</taxon>
        <taxon>Weeksellaceae</taxon>
        <taxon>Bergeyella</taxon>
    </lineage>
</organism>
<evidence type="ECO:0000313" key="1">
    <source>
        <dbReference type="EMBL" id="SSZ46624.1"/>
    </source>
</evidence>
<dbReference type="Proteomes" id="UP000255515">
    <property type="component" value="Unassembled WGS sequence"/>
</dbReference>
<proteinExistence type="predicted"/>
<dbReference type="Gene3D" id="1.20.1260.10">
    <property type="match status" value="1"/>
</dbReference>
<dbReference type="Pfam" id="PF05138">
    <property type="entry name" value="PaaA_PaaC"/>
    <property type="match status" value="1"/>
</dbReference>
<gene>
    <name evidence="1" type="primary">paaC</name>
    <name evidence="1" type="ORF">NCTC11661_00269</name>
</gene>
<dbReference type="InterPro" id="IPR052703">
    <property type="entry name" value="Aromatic_CoA_ox/epox"/>
</dbReference>
<dbReference type="SUPFAM" id="SSF47240">
    <property type="entry name" value="Ferritin-like"/>
    <property type="match status" value="1"/>
</dbReference>
<name>A0A376BYR5_9FLAO</name>
<protein>
    <submittedName>
        <fullName evidence="1">Phenylacetic acid degradation protein paaC</fullName>
    </submittedName>
</protein>
<dbReference type="PANTHER" id="PTHR30458:SF0">
    <property type="entry name" value="1,2-PHENYLACETYL-COA EPOXIDASE, SUBUNIT C"/>
    <property type="match status" value="1"/>
</dbReference>
<dbReference type="InterPro" id="IPR012347">
    <property type="entry name" value="Ferritin-like"/>
</dbReference>
<dbReference type="PANTHER" id="PTHR30458">
    <property type="entry name" value="PHENYLACETIC ACID DEGRADATION PROTEIN PAA"/>
    <property type="match status" value="1"/>
</dbReference>
<dbReference type="NCBIfam" id="TIGR02158">
    <property type="entry name" value="PA_CoA_Oxy3"/>
    <property type="match status" value="1"/>
</dbReference>
<dbReference type="InterPro" id="IPR011882">
    <property type="entry name" value="PaaC"/>
</dbReference>
<dbReference type="InterPro" id="IPR009078">
    <property type="entry name" value="Ferritin-like_SF"/>
</dbReference>
<dbReference type="AlphaFoldDB" id="A0A376BYR5"/>
<evidence type="ECO:0000313" key="2">
    <source>
        <dbReference type="Proteomes" id="UP000255515"/>
    </source>
</evidence>
<dbReference type="EMBL" id="UFTJ01000001">
    <property type="protein sequence ID" value="SSZ46624.1"/>
    <property type="molecule type" value="Genomic_DNA"/>
</dbReference>
<dbReference type="GO" id="GO:0010124">
    <property type="term" value="P:phenylacetate catabolic process"/>
    <property type="evidence" value="ECO:0007669"/>
    <property type="project" value="InterPro"/>
</dbReference>
<sequence length="246" mass="28482">MKNYILKLADDSLIMGQRLAEWCGKGPYLEEDIALINIALDQLGQANNLYNLAVKHFADGRSIDDFAMKRVEKEYLNAQLVEMPNGDYAQTILKVYFFAIYQLFLYEALSHSEDEDLKAIGVKSLKEVKYHYTHTETWMRIFANGTDESKQRLLEAIDAIWEYTGGLFDEVEGEENLVALNLIPSAKQLHAAWIAKVKEDFAHFGLEYPESVFMQRGSRKGIHTEYFGYILCELQYMQRTYPDCTW</sequence>
<dbReference type="InterPro" id="IPR007814">
    <property type="entry name" value="PaaA_PaaC"/>
</dbReference>
<dbReference type="PIRSF" id="PIRSF037834">
    <property type="entry name" value="PA_CoA_Oase3"/>
    <property type="match status" value="1"/>
</dbReference>
<dbReference type="GO" id="GO:0005829">
    <property type="term" value="C:cytosol"/>
    <property type="evidence" value="ECO:0007669"/>
    <property type="project" value="TreeGrafter"/>
</dbReference>
<reference evidence="1 2" key="1">
    <citation type="submission" date="2018-06" db="EMBL/GenBank/DDBJ databases">
        <authorList>
            <consortium name="Pathogen Informatics"/>
            <person name="Doyle S."/>
        </authorList>
    </citation>
    <scope>NUCLEOTIDE SEQUENCE [LARGE SCALE GENOMIC DNA]</scope>
    <source>
        <strain evidence="1 2">NCTC11661</strain>
    </source>
</reference>
<dbReference type="RefSeq" id="WP_002687151.1">
    <property type="nucleotide sequence ID" value="NZ_UFTJ01000001.1"/>
</dbReference>